<sequence>MPDALEIYNSLNSAYGPAVWWSDDAYTVMVEAILVQNTTWSSVVKVIKALPQELTPLYISSLADAELESLIRPCGFAKRKSMTIIHITDWFRQFGYDVEKITPLDKNELRNHLLSIKGIGNETADVMLVYAFHKPSFVVDAYTRRFLMRMGYRFNTDDAIKNFFDGCLDYNYRLYGWYHWLLLQHGMNRCKKTPTCHGCIFKNKCETFISTVGISNLSDNINVP</sequence>
<dbReference type="AlphaFoldDB" id="A0A5M5ZNV5"/>
<dbReference type="Pfam" id="PF00730">
    <property type="entry name" value="HhH-GPD"/>
    <property type="match status" value="1"/>
</dbReference>
<proteinExistence type="predicted"/>
<feature type="domain" description="HhH-GPD" evidence="5">
    <location>
        <begin position="34"/>
        <end position="184"/>
    </location>
</feature>
<dbReference type="SUPFAM" id="SSF48150">
    <property type="entry name" value="DNA-glycosylase"/>
    <property type="match status" value="1"/>
</dbReference>
<dbReference type="InterPro" id="IPR023170">
    <property type="entry name" value="HhH_base_excis_C"/>
</dbReference>
<keyword evidence="2" id="KW-0479">Metal-binding</keyword>
<keyword evidence="6" id="KW-0255">Endonuclease</keyword>
<evidence type="ECO:0000313" key="7">
    <source>
        <dbReference type="Proteomes" id="UP000347681"/>
    </source>
</evidence>
<evidence type="ECO:0000259" key="5">
    <source>
        <dbReference type="SMART" id="SM00478"/>
    </source>
</evidence>
<dbReference type="Proteomes" id="UP000347681">
    <property type="component" value="Unassembled WGS sequence"/>
</dbReference>
<dbReference type="EMBL" id="VVZB01000021">
    <property type="protein sequence ID" value="KAA5379374.1"/>
    <property type="molecule type" value="Genomic_DNA"/>
</dbReference>
<dbReference type="GO" id="GO:0006284">
    <property type="term" value="P:base-excision repair"/>
    <property type="evidence" value="ECO:0007669"/>
    <property type="project" value="InterPro"/>
</dbReference>
<gene>
    <name evidence="6" type="ORF">F2Y61_21030</name>
</gene>
<comment type="caution">
    <text evidence="6">The sequence shown here is derived from an EMBL/GenBank/DDBJ whole genome shotgun (WGS) entry which is preliminary data.</text>
</comment>
<evidence type="ECO:0000256" key="4">
    <source>
        <dbReference type="ARBA" id="ARBA00023014"/>
    </source>
</evidence>
<keyword evidence="1" id="KW-0004">4Fe-4S</keyword>
<evidence type="ECO:0000256" key="1">
    <source>
        <dbReference type="ARBA" id="ARBA00022485"/>
    </source>
</evidence>
<protein>
    <submittedName>
        <fullName evidence="6">Endonuclease</fullName>
    </submittedName>
</protein>
<dbReference type="InterPro" id="IPR003265">
    <property type="entry name" value="HhH-GPD_domain"/>
</dbReference>
<dbReference type="Gene3D" id="1.10.1670.10">
    <property type="entry name" value="Helix-hairpin-Helix base-excision DNA repair enzymes (C-terminal)"/>
    <property type="match status" value="1"/>
</dbReference>
<dbReference type="PIRSF" id="PIRSF001435">
    <property type="entry name" value="Nth"/>
    <property type="match status" value="1"/>
</dbReference>
<evidence type="ECO:0000256" key="3">
    <source>
        <dbReference type="ARBA" id="ARBA00023004"/>
    </source>
</evidence>
<dbReference type="GO" id="GO:0051539">
    <property type="term" value="F:4 iron, 4 sulfur cluster binding"/>
    <property type="evidence" value="ECO:0007669"/>
    <property type="project" value="UniProtKB-KW"/>
</dbReference>
<accession>A0A5M5ZNV5</accession>
<dbReference type="GO" id="GO:0004519">
    <property type="term" value="F:endonuclease activity"/>
    <property type="evidence" value="ECO:0007669"/>
    <property type="project" value="UniProtKB-KW"/>
</dbReference>
<dbReference type="RefSeq" id="WP_109115649.1">
    <property type="nucleotide sequence ID" value="NZ_VVZB01000021.1"/>
</dbReference>
<reference evidence="6 7" key="1">
    <citation type="journal article" date="2019" name="Nat. Med.">
        <title>A library of human gut bacterial isolates paired with longitudinal multiomics data enables mechanistic microbiome research.</title>
        <authorList>
            <person name="Poyet M."/>
            <person name="Groussin M."/>
            <person name="Gibbons S.M."/>
            <person name="Avila-Pacheco J."/>
            <person name="Jiang X."/>
            <person name="Kearney S.M."/>
            <person name="Perrotta A.R."/>
            <person name="Berdy B."/>
            <person name="Zhao S."/>
            <person name="Lieberman T.D."/>
            <person name="Swanson P.K."/>
            <person name="Smith M."/>
            <person name="Roesemann S."/>
            <person name="Alexander J.E."/>
            <person name="Rich S.A."/>
            <person name="Livny J."/>
            <person name="Vlamakis H."/>
            <person name="Clish C."/>
            <person name="Bullock K."/>
            <person name="Deik A."/>
            <person name="Scott J."/>
            <person name="Pierce K.A."/>
            <person name="Xavier R.J."/>
            <person name="Alm E.J."/>
        </authorList>
    </citation>
    <scope>NUCLEOTIDE SEQUENCE [LARGE SCALE GENOMIC DNA]</scope>
    <source>
        <strain evidence="6 7">BIOML-A5</strain>
    </source>
</reference>
<dbReference type="InterPro" id="IPR011257">
    <property type="entry name" value="DNA_glycosylase"/>
</dbReference>
<evidence type="ECO:0000256" key="2">
    <source>
        <dbReference type="ARBA" id="ARBA00022723"/>
    </source>
</evidence>
<keyword evidence="4" id="KW-0411">Iron-sulfur</keyword>
<name>A0A5M5ZNV5_9BACT</name>
<keyword evidence="6" id="KW-0378">Hydrolase</keyword>
<keyword evidence="6" id="KW-0540">Nuclease</keyword>
<organism evidence="6 7">
    <name type="scientific">Phocaeicola dorei</name>
    <dbReference type="NCBI Taxonomy" id="357276"/>
    <lineage>
        <taxon>Bacteria</taxon>
        <taxon>Pseudomonadati</taxon>
        <taxon>Bacteroidota</taxon>
        <taxon>Bacteroidia</taxon>
        <taxon>Bacteroidales</taxon>
        <taxon>Bacteroidaceae</taxon>
        <taxon>Phocaeicola</taxon>
    </lineage>
</organism>
<dbReference type="Gene3D" id="1.10.340.30">
    <property type="entry name" value="Hypothetical protein, domain 2"/>
    <property type="match status" value="1"/>
</dbReference>
<dbReference type="SMART" id="SM00478">
    <property type="entry name" value="ENDO3c"/>
    <property type="match status" value="1"/>
</dbReference>
<dbReference type="CDD" id="cd00056">
    <property type="entry name" value="ENDO3c"/>
    <property type="match status" value="1"/>
</dbReference>
<keyword evidence="3" id="KW-0408">Iron</keyword>
<dbReference type="PANTHER" id="PTHR10359">
    <property type="entry name" value="A/G-SPECIFIC ADENINE GLYCOSYLASE/ENDONUCLEASE III"/>
    <property type="match status" value="1"/>
</dbReference>
<dbReference type="PANTHER" id="PTHR10359:SF19">
    <property type="entry name" value="DNA REPAIR GLYCOSYLASE MJ1434-RELATED"/>
    <property type="match status" value="1"/>
</dbReference>
<dbReference type="GO" id="GO:0046872">
    <property type="term" value="F:metal ion binding"/>
    <property type="evidence" value="ECO:0007669"/>
    <property type="project" value="UniProtKB-KW"/>
</dbReference>
<evidence type="ECO:0000313" key="6">
    <source>
        <dbReference type="EMBL" id="KAA5379374.1"/>
    </source>
</evidence>